<dbReference type="EMBL" id="JARRAF010000008">
    <property type="protein sequence ID" value="MDK2124252.1"/>
    <property type="molecule type" value="Genomic_DNA"/>
</dbReference>
<protein>
    <submittedName>
        <fullName evidence="2">Alpha/beta hydrolase-fold protein</fullName>
    </submittedName>
</protein>
<dbReference type="Proteomes" id="UP001172778">
    <property type="component" value="Unassembled WGS sequence"/>
</dbReference>
<feature type="chain" id="PRO_5045133325" evidence="1">
    <location>
        <begin position="22"/>
        <end position="392"/>
    </location>
</feature>
<accession>A0ABT7DW21</accession>
<reference evidence="2" key="1">
    <citation type="submission" date="2023-03" db="EMBL/GenBank/DDBJ databases">
        <title>Chitinimonas shenzhenensis gen. nov., sp. nov., a novel member of family Burkholderiaceae isolated from activated sludge collected in Shen Zhen, China.</title>
        <authorList>
            <person name="Wang X."/>
        </authorList>
    </citation>
    <scope>NUCLEOTIDE SEQUENCE</scope>
    <source>
        <strain evidence="2">DQS-5</strain>
    </source>
</reference>
<feature type="signal peptide" evidence="1">
    <location>
        <begin position="1"/>
        <end position="21"/>
    </location>
</feature>
<dbReference type="Pfam" id="PF00756">
    <property type="entry name" value="Esterase"/>
    <property type="match status" value="1"/>
</dbReference>
<keyword evidence="3" id="KW-1185">Reference proteome</keyword>
<sequence length="392" mass="42341">MKHRQSLAMPAIYLLACLPQAACTSLPQPSLTSMAQAVDAPAFDSLPRQLREAIVASQTALRPQSPSHDAEVIRQRGPIFADGDTLTFSYRGLADSVSSCCVIRQSLQQLAPDLWAGSVRIRGLQQARLDISLLPQINGQAQTTTTLQWRGPETSADPLAADPLRGRLSLYRLASTALAAERNVRVYEPPGPHTGPLPVVYLTDAEWLLPPLAALVEPLILQGQLPPVLLVGVDAASPKAGADPRGEEYLWSRHSPQYARHAEFFVKELSLWAEQELAASPLPADRVVAGVSNGASFAASISSQHPRHFGYALVLSSGVLPPSPLPVGREAPAYYLYAGRLEPEFFTQTAALAHLLGINQVRLKWVDGVSGHQLAAWLPALVEGLRWALAQR</sequence>
<keyword evidence="1" id="KW-0732">Signal</keyword>
<dbReference type="RefSeq" id="WP_284100561.1">
    <property type="nucleotide sequence ID" value="NZ_JARRAF010000008.1"/>
</dbReference>
<dbReference type="SUPFAM" id="SSF53474">
    <property type="entry name" value="alpha/beta-Hydrolases"/>
    <property type="match status" value="1"/>
</dbReference>
<dbReference type="Gene3D" id="3.40.50.1820">
    <property type="entry name" value="alpha/beta hydrolase"/>
    <property type="match status" value="1"/>
</dbReference>
<dbReference type="GO" id="GO:0016787">
    <property type="term" value="F:hydrolase activity"/>
    <property type="evidence" value="ECO:0007669"/>
    <property type="project" value="UniProtKB-KW"/>
</dbReference>
<dbReference type="PANTHER" id="PTHR48098">
    <property type="entry name" value="ENTEROCHELIN ESTERASE-RELATED"/>
    <property type="match status" value="1"/>
</dbReference>
<comment type="caution">
    <text evidence="2">The sequence shown here is derived from an EMBL/GenBank/DDBJ whole genome shotgun (WGS) entry which is preliminary data.</text>
</comment>
<proteinExistence type="predicted"/>
<evidence type="ECO:0000256" key="1">
    <source>
        <dbReference type="SAM" id="SignalP"/>
    </source>
</evidence>
<dbReference type="InterPro" id="IPR029058">
    <property type="entry name" value="AB_hydrolase_fold"/>
</dbReference>
<name>A0ABT7DW21_9NEIS</name>
<gene>
    <name evidence="2" type="ORF">PZA18_09345</name>
</gene>
<dbReference type="PANTHER" id="PTHR48098:SF6">
    <property type="entry name" value="FERRI-BACILLIBACTIN ESTERASE BESA"/>
    <property type="match status" value="1"/>
</dbReference>
<keyword evidence="2" id="KW-0378">Hydrolase</keyword>
<dbReference type="InterPro" id="IPR000801">
    <property type="entry name" value="Esterase-like"/>
</dbReference>
<evidence type="ECO:0000313" key="2">
    <source>
        <dbReference type="EMBL" id="MDK2124252.1"/>
    </source>
</evidence>
<organism evidence="2 3">
    <name type="scientific">Parachitinimonas caeni</name>
    <dbReference type="NCBI Taxonomy" id="3031301"/>
    <lineage>
        <taxon>Bacteria</taxon>
        <taxon>Pseudomonadati</taxon>
        <taxon>Pseudomonadota</taxon>
        <taxon>Betaproteobacteria</taxon>
        <taxon>Neisseriales</taxon>
        <taxon>Chitinibacteraceae</taxon>
        <taxon>Parachitinimonas</taxon>
    </lineage>
</organism>
<evidence type="ECO:0000313" key="3">
    <source>
        <dbReference type="Proteomes" id="UP001172778"/>
    </source>
</evidence>
<dbReference type="InterPro" id="IPR050583">
    <property type="entry name" value="Mycobacterial_A85_antigen"/>
</dbReference>